<accession>A0ABQ3TS31</accession>
<organism evidence="2 3">
    <name type="scientific">Streptomyces hygroscopicus</name>
    <dbReference type="NCBI Taxonomy" id="1912"/>
    <lineage>
        <taxon>Bacteria</taxon>
        <taxon>Bacillati</taxon>
        <taxon>Actinomycetota</taxon>
        <taxon>Actinomycetes</taxon>
        <taxon>Kitasatosporales</taxon>
        <taxon>Streptomycetaceae</taxon>
        <taxon>Streptomyces</taxon>
        <taxon>Streptomyces violaceusniger group</taxon>
    </lineage>
</organism>
<dbReference type="EMBL" id="BNEK01000002">
    <property type="protein sequence ID" value="GHJ26068.1"/>
    <property type="molecule type" value="Genomic_DNA"/>
</dbReference>
<gene>
    <name evidence="2" type="ORF">TPA0910_05010</name>
</gene>
<dbReference type="Proteomes" id="UP001054854">
    <property type="component" value="Unassembled WGS sequence"/>
</dbReference>
<protein>
    <submittedName>
        <fullName evidence="2">Uncharacterized protein</fullName>
    </submittedName>
</protein>
<evidence type="ECO:0000256" key="1">
    <source>
        <dbReference type="SAM" id="MobiDB-lite"/>
    </source>
</evidence>
<reference evidence="2" key="1">
    <citation type="submission" date="2024-05" db="EMBL/GenBank/DDBJ databases">
        <title>Whole genome shotgun sequence of Streptomyces hygroscopicus NBRC 113678.</title>
        <authorList>
            <person name="Komaki H."/>
            <person name="Tamura T."/>
        </authorList>
    </citation>
    <scope>NUCLEOTIDE SEQUENCE</scope>
    <source>
        <strain evidence="2">N11-34</strain>
    </source>
</reference>
<name>A0ABQ3TS31_STRHY</name>
<evidence type="ECO:0000313" key="2">
    <source>
        <dbReference type="EMBL" id="GHJ26068.1"/>
    </source>
</evidence>
<feature type="region of interest" description="Disordered" evidence="1">
    <location>
        <begin position="1"/>
        <end position="25"/>
    </location>
</feature>
<keyword evidence="3" id="KW-1185">Reference proteome</keyword>
<sequence>MAGREETAPDGGLTPPRLPRLPRLSGQTAWLPRRARCDNRSVGTWTDAFIAPAAPTLLPPESFGRLVVDLARERVVRTPWSLLAGRLCVNASLNWVSVSGQARYGRPAVGTPLRTRRHPLWREDDDPPPWGDSDEEARPLATGVAVLDVLPALRAAPYGREDIAVVFSCLDVRHRGIADFLIGEDHRTVLVCFALARPQVRPLAADDSAEPGGEVHPVRTCVVHTCKRARRYGPASAITAIAARHLGPDLVTGRTWG</sequence>
<comment type="caution">
    <text evidence="2">The sequence shown here is derived from an EMBL/GenBank/DDBJ whole genome shotgun (WGS) entry which is preliminary data.</text>
</comment>
<proteinExistence type="predicted"/>
<evidence type="ECO:0000313" key="3">
    <source>
        <dbReference type="Proteomes" id="UP001054854"/>
    </source>
</evidence>